<dbReference type="EMBL" id="HBIQ01057047">
    <property type="protein sequence ID" value="CAE0564426.1"/>
    <property type="molecule type" value="Transcribed_RNA"/>
</dbReference>
<evidence type="ECO:0000256" key="4">
    <source>
        <dbReference type="ARBA" id="ARBA00022679"/>
    </source>
</evidence>
<evidence type="ECO:0000256" key="7">
    <source>
        <dbReference type="ARBA" id="ARBA00022989"/>
    </source>
</evidence>
<keyword evidence="6 11" id="KW-0256">Endoplasmic reticulum</keyword>
<keyword evidence="8" id="KW-0443">Lipid metabolism</keyword>
<evidence type="ECO:0000256" key="6">
    <source>
        <dbReference type="ARBA" id="ARBA00022824"/>
    </source>
</evidence>
<dbReference type="Pfam" id="PF03982">
    <property type="entry name" value="DAGAT"/>
    <property type="match status" value="1"/>
</dbReference>
<evidence type="ECO:0000256" key="8">
    <source>
        <dbReference type="ARBA" id="ARBA00023098"/>
    </source>
</evidence>
<comment type="subcellular location">
    <subcellularLocation>
        <location evidence="1 11">Endoplasmic reticulum membrane</location>
        <topology evidence="1 11">Multi-pass membrane protein</topology>
    </subcellularLocation>
</comment>
<dbReference type="AlphaFoldDB" id="A0A7S3WMH0"/>
<dbReference type="InterPro" id="IPR007130">
    <property type="entry name" value="DAGAT"/>
</dbReference>
<keyword evidence="5" id="KW-0812">Transmembrane</keyword>
<evidence type="ECO:0000256" key="1">
    <source>
        <dbReference type="ARBA" id="ARBA00004477"/>
    </source>
</evidence>
<evidence type="ECO:0000256" key="9">
    <source>
        <dbReference type="ARBA" id="ARBA00023136"/>
    </source>
</evidence>
<name>A0A7S3WMH0_9SPIT</name>
<keyword evidence="3" id="KW-0444">Lipid biosynthesis</keyword>
<gene>
    <name evidence="12" type="ORF">SACU0126_LOCUS18167</name>
</gene>
<evidence type="ECO:0000256" key="5">
    <source>
        <dbReference type="ARBA" id="ARBA00022692"/>
    </source>
</evidence>
<organism evidence="12">
    <name type="scientific">Strombidinopsis acuminata</name>
    <dbReference type="NCBI Taxonomy" id="141414"/>
    <lineage>
        <taxon>Eukaryota</taxon>
        <taxon>Sar</taxon>
        <taxon>Alveolata</taxon>
        <taxon>Ciliophora</taxon>
        <taxon>Intramacronucleata</taxon>
        <taxon>Spirotrichea</taxon>
        <taxon>Choreotrichia</taxon>
        <taxon>Choreotrichida</taxon>
        <taxon>Strombidinopsidae</taxon>
        <taxon>Strombidinopsis</taxon>
    </lineage>
</organism>
<evidence type="ECO:0000313" key="12">
    <source>
        <dbReference type="EMBL" id="CAE0564426.1"/>
    </source>
</evidence>
<keyword evidence="7" id="KW-1133">Transmembrane helix</keyword>
<keyword evidence="9" id="KW-0472">Membrane</keyword>
<keyword evidence="4 11" id="KW-0808">Transferase</keyword>
<dbReference type="GO" id="GO:0005789">
    <property type="term" value="C:endoplasmic reticulum membrane"/>
    <property type="evidence" value="ECO:0007669"/>
    <property type="project" value="UniProtKB-SubCell"/>
</dbReference>
<evidence type="ECO:0000256" key="10">
    <source>
        <dbReference type="ARBA" id="ARBA00023315"/>
    </source>
</evidence>
<dbReference type="GO" id="GO:0006629">
    <property type="term" value="P:lipid metabolic process"/>
    <property type="evidence" value="ECO:0007669"/>
    <property type="project" value="UniProtKB-KW"/>
</dbReference>
<sequence length="315" mass="34963">MDTPLLQALSGRSAMLALLTYAGCYWASGRAISRPAPFGPRWIAALLANFFTWLMRVVGKCPITSVPPEKPLVEGRQTEVVWHPHGAYTTMCFMHCAQYTVAAQPLQWYPGVAPVLFKVPFFREMLLLLNARSVERKSLEALVLAGHSIGVQPGGIPEQLLSDHRREIALFPRHLGFVRLAMRYGLDLLPVYIFGENQAYTTMGEWGQALSAFTYKWLGMPLVPVTGRFGLPWLVPKPTNVHVRWGNAISAGSPNPNPTNDEVQAVFDLYLAELRRVFNKHKDACLPPEVAAKGLTVMFHGKEPGASLRTSNSKL</sequence>
<dbReference type="PANTHER" id="PTHR12317:SF34">
    <property type="entry name" value="ACYLTRANSFERASE"/>
    <property type="match status" value="1"/>
</dbReference>
<accession>A0A7S3WMH0</accession>
<evidence type="ECO:0000256" key="3">
    <source>
        <dbReference type="ARBA" id="ARBA00022516"/>
    </source>
</evidence>
<dbReference type="EC" id="2.3.1.-" evidence="11"/>
<comment type="similarity">
    <text evidence="2 11">Belongs to the diacylglycerol acyltransferase family.</text>
</comment>
<evidence type="ECO:0000256" key="11">
    <source>
        <dbReference type="RuleBase" id="RU367023"/>
    </source>
</evidence>
<reference evidence="12" key="1">
    <citation type="submission" date="2021-01" db="EMBL/GenBank/DDBJ databases">
        <authorList>
            <person name="Corre E."/>
            <person name="Pelletier E."/>
            <person name="Niang G."/>
            <person name="Scheremetjew M."/>
            <person name="Finn R."/>
            <person name="Kale V."/>
            <person name="Holt S."/>
            <person name="Cochrane G."/>
            <person name="Meng A."/>
            <person name="Brown T."/>
            <person name="Cohen L."/>
        </authorList>
    </citation>
    <scope>NUCLEOTIDE SEQUENCE</scope>
    <source>
        <strain evidence="12">SPMC142</strain>
    </source>
</reference>
<dbReference type="PANTHER" id="PTHR12317">
    <property type="entry name" value="DIACYLGLYCEROL O-ACYLTRANSFERASE"/>
    <property type="match status" value="1"/>
</dbReference>
<keyword evidence="10" id="KW-0012">Acyltransferase</keyword>
<protein>
    <recommendedName>
        <fullName evidence="11">Acyltransferase</fullName>
        <ecNumber evidence="11">2.3.1.-</ecNumber>
    </recommendedName>
</protein>
<proteinExistence type="inferred from homology"/>
<evidence type="ECO:0000256" key="2">
    <source>
        <dbReference type="ARBA" id="ARBA00005420"/>
    </source>
</evidence>
<dbReference type="GO" id="GO:0008374">
    <property type="term" value="F:O-acyltransferase activity"/>
    <property type="evidence" value="ECO:0007669"/>
    <property type="project" value="InterPro"/>
</dbReference>